<comment type="similarity">
    <text evidence="2 10">Belongs to the glutamate--cysteine ligase type 3 family.</text>
</comment>
<keyword evidence="12" id="KW-1185">Reference proteome</keyword>
<dbReference type="VEuPathDB" id="PiroplasmaDB:BEWA_036630"/>
<evidence type="ECO:0000256" key="8">
    <source>
        <dbReference type="ARBA" id="ARBA00030585"/>
    </source>
</evidence>
<evidence type="ECO:0000256" key="2">
    <source>
        <dbReference type="ARBA" id="ARBA00008100"/>
    </source>
</evidence>
<gene>
    <name evidence="11" type="ORF">BEWA_036630</name>
</gene>
<evidence type="ECO:0000256" key="6">
    <source>
        <dbReference type="ARBA" id="ARBA00022741"/>
    </source>
</evidence>
<dbReference type="Gene3D" id="3.30.590.50">
    <property type="match status" value="2"/>
</dbReference>
<dbReference type="Gene3D" id="1.10.8.960">
    <property type="match status" value="1"/>
</dbReference>
<dbReference type="KEGG" id="beq:BEWA_036630"/>
<keyword evidence="4 10" id="KW-0436">Ligase</keyword>
<dbReference type="RefSeq" id="XP_004833079.1">
    <property type="nucleotide sequence ID" value="XM_004833022.1"/>
</dbReference>
<dbReference type="Proteomes" id="UP000031512">
    <property type="component" value="Unassembled WGS sequence"/>
</dbReference>
<comment type="catalytic activity">
    <reaction evidence="10">
        <text>L-cysteine + L-glutamate + ATP = gamma-L-glutamyl-L-cysteine + ADP + phosphate + H(+)</text>
        <dbReference type="Rhea" id="RHEA:13285"/>
        <dbReference type="ChEBI" id="CHEBI:15378"/>
        <dbReference type="ChEBI" id="CHEBI:29985"/>
        <dbReference type="ChEBI" id="CHEBI:30616"/>
        <dbReference type="ChEBI" id="CHEBI:35235"/>
        <dbReference type="ChEBI" id="CHEBI:43474"/>
        <dbReference type="ChEBI" id="CHEBI:58173"/>
        <dbReference type="ChEBI" id="CHEBI:456216"/>
        <dbReference type="EC" id="6.3.2.2"/>
    </reaction>
</comment>
<dbReference type="eggNOG" id="KOG3754">
    <property type="taxonomic scope" value="Eukaryota"/>
</dbReference>
<evidence type="ECO:0000256" key="9">
    <source>
        <dbReference type="ARBA" id="ARBA00032122"/>
    </source>
</evidence>
<proteinExistence type="inferred from homology"/>
<dbReference type="OrthoDB" id="360870at2759"/>
<dbReference type="AlphaFoldDB" id="L1LDV9"/>
<dbReference type="STRING" id="1537102.L1LDV9"/>
<comment type="caution">
    <text evidence="11">The sequence shown here is derived from an EMBL/GenBank/DDBJ whole genome shotgun (WGS) entry which is preliminary data.</text>
</comment>
<evidence type="ECO:0000256" key="10">
    <source>
        <dbReference type="RuleBase" id="RU367135"/>
    </source>
</evidence>
<name>L1LDV9_THEEQ</name>
<dbReference type="GO" id="GO:0004357">
    <property type="term" value="F:glutamate-cysteine ligase activity"/>
    <property type="evidence" value="ECO:0007669"/>
    <property type="project" value="UniProtKB-UniRule"/>
</dbReference>
<dbReference type="GO" id="GO:0005524">
    <property type="term" value="F:ATP binding"/>
    <property type="evidence" value="ECO:0007669"/>
    <property type="project" value="UniProtKB-UniRule"/>
</dbReference>
<evidence type="ECO:0000256" key="3">
    <source>
        <dbReference type="ARBA" id="ARBA00012220"/>
    </source>
</evidence>
<protein>
    <recommendedName>
        <fullName evidence="3 10">Glutamate--cysteine ligase</fullName>
        <ecNumber evidence="3 10">6.3.2.2</ecNumber>
    </recommendedName>
    <alternativeName>
        <fullName evidence="9 10">Gamma-ECS</fullName>
    </alternativeName>
    <alternativeName>
        <fullName evidence="8 10">Gamma-glutamylcysteine synthetase</fullName>
    </alternativeName>
</protein>
<organism evidence="11 12">
    <name type="scientific">Theileria equi strain WA</name>
    <dbReference type="NCBI Taxonomy" id="1537102"/>
    <lineage>
        <taxon>Eukaryota</taxon>
        <taxon>Sar</taxon>
        <taxon>Alveolata</taxon>
        <taxon>Apicomplexa</taxon>
        <taxon>Aconoidasida</taxon>
        <taxon>Piroplasmida</taxon>
        <taxon>Theileriidae</taxon>
        <taxon>Theileria</taxon>
    </lineage>
</organism>
<evidence type="ECO:0000256" key="1">
    <source>
        <dbReference type="ARBA" id="ARBA00005006"/>
    </source>
</evidence>
<evidence type="ECO:0000313" key="12">
    <source>
        <dbReference type="Proteomes" id="UP000031512"/>
    </source>
</evidence>
<dbReference type="GO" id="GO:0006750">
    <property type="term" value="P:glutathione biosynthetic process"/>
    <property type="evidence" value="ECO:0007669"/>
    <property type="project" value="UniProtKB-UniRule"/>
</dbReference>
<dbReference type="EMBL" id="ACOU01000002">
    <property type="protein sequence ID" value="EKX73627.1"/>
    <property type="molecule type" value="Genomic_DNA"/>
</dbReference>
<dbReference type="Pfam" id="PF03074">
    <property type="entry name" value="GCS"/>
    <property type="match status" value="1"/>
</dbReference>
<evidence type="ECO:0000313" key="11">
    <source>
        <dbReference type="EMBL" id="EKX73627.1"/>
    </source>
</evidence>
<keyword evidence="6 10" id="KW-0547">Nucleotide-binding</keyword>
<dbReference type="PANTHER" id="PTHR11164">
    <property type="entry name" value="GLUTAMATE CYSTEINE LIGASE"/>
    <property type="match status" value="1"/>
</dbReference>
<keyword evidence="7 10" id="KW-0067">ATP-binding</keyword>
<dbReference type="InterPro" id="IPR004308">
    <property type="entry name" value="GCS"/>
</dbReference>
<evidence type="ECO:0000256" key="5">
    <source>
        <dbReference type="ARBA" id="ARBA00022684"/>
    </source>
</evidence>
<evidence type="ECO:0000256" key="7">
    <source>
        <dbReference type="ARBA" id="ARBA00022840"/>
    </source>
</evidence>
<dbReference type="GeneID" id="15806550"/>
<dbReference type="PANTHER" id="PTHR11164:SF0">
    <property type="entry name" value="GLUTAMATE--CYSTEINE LIGASE CATALYTIC SUBUNIT"/>
    <property type="match status" value="1"/>
</dbReference>
<dbReference type="EC" id="6.3.2.2" evidence="3 10"/>
<accession>L1LDV9</accession>
<dbReference type="InterPro" id="IPR014746">
    <property type="entry name" value="Gln_synth/guanido_kin_cat_dom"/>
</dbReference>
<keyword evidence="5 10" id="KW-0317">Glutathione biosynthesis</keyword>
<evidence type="ECO:0000256" key="4">
    <source>
        <dbReference type="ARBA" id="ARBA00022598"/>
    </source>
</evidence>
<sequence>MGFLQAGELVEDIKPVEEKVRQLGIAQFLNTLTQNVGRRDPNRLFGDELEYMLINVDSQKRDVQLLPRAPHILECIKDPKYAPKTCKLMPEYASYMVEGIPYSPYTLDSDYLPRIHESLKSRRKEIKTLLTHLGCNEGRVSTLSSFPLLGCPNAVYKGVCGSPDILRRGRAISQSRYTEDDIISPHVRFSSITNNIRNRRGGIEILIKAYEHGSDSTASESQDPTSTNHSANVHVENLDEYIRDQVVASDPMLSAETLLQTKGTKGTASGDHKNIHMDAIVFGMGMCCLQLTFSCLDINEARYLHDQMAVLAPLFIALTASTVVFRGALAATDTRWEVLCQAMDDVKASEKSMVQKSRFSSASLYIGNDEFLKKNYSVLNDNKVACLSSIYDKLVENGVDSILARHFAHIFLYQPLVVYKEDFDAVDCSATDAHFEVFQSTNWNSVRFKPPPVVKHEKEGTTYPIPWRVELRPCEIQIRDSENAVFLTAIPYIIKTLLREKWNLYVPLSLVDANIKRSSSINACIVQKFYMRTNIFENRINIKEMTTFDIFFGELGLINRCMQHLEADYKSGLFSQESYEGMKKSFEFIKDRCTGKVPTNAVEIRNFILNHPKYNHDGLVNREIVFDLVTQLAD</sequence>
<dbReference type="UniPathway" id="UPA00142">
    <property type="reaction ID" value="UER00209"/>
</dbReference>
<comment type="pathway">
    <text evidence="1 10">Sulfur metabolism; glutathione biosynthesis; glutathione from L-cysteine and L-glutamate: step 1/2.</text>
</comment>
<reference evidence="11 12" key="1">
    <citation type="journal article" date="2012" name="BMC Genomics">
        <title>Comparative genomic analysis and phylogenetic position of Theileria equi.</title>
        <authorList>
            <person name="Kappmeyer L.S."/>
            <person name="Thiagarajan M."/>
            <person name="Herndon D.R."/>
            <person name="Ramsay J.D."/>
            <person name="Caler E."/>
            <person name="Djikeng A."/>
            <person name="Gillespie J.J."/>
            <person name="Lau A.O."/>
            <person name="Roalson E.H."/>
            <person name="Silva J.C."/>
            <person name="Silva M.G."/>
            <person name="Suarez C.E."/>
            <person name="Ueti M.W."/>
            <person name="Nene V.M."/>
            <person name="Mealey R.H."/>
            <person name="Knowles D.P."/>
            <person name="Brayton K.A."/>
        </authorList>
    </citation>
    <scope>NUCLEOTIDE SEQUENCE [LARGE SCALE GENOMIC DNA]</scope>
    <source>
        <strain evidence="11 12">WA</strain>
    </source>
</reference>
<dbReference type="SUPFAM" id="SSF55931">
    <property type="entry name" value="Glutamine synthetase/guanido kinase"/>
    <property type="match status" value="1"/>
</dbReference>